<gene>
    <name evidence="2" type="ORF">OCH7691_01403</name>
</gene>
<sequence length="98" mass="10216">MRKVGPDAAGFAAFTICELLIQRLILDGRLSGAEARDLLEVAALRHEDSAVGDEAALNGDAAYLIRRLVRGLKPLLDRDGAGPAEAPAPAPDRAGIDG</sequence>
<feature type="compositionally biased region" description="Low complexity" evidence="1">
    <location>
        <begin position="81"/>
        <end position="98"/>
    </location>
</feature>
<accession>A0A1Y5SAU8</accession>
<protein>
    <submittedName>
        <fullName evidence="2">Uncharacterized protein</fullName>
    </submittedName>
</protein>
<feature type="region of interest" description="Disordered" evidence="1">
    <location>
        <begin position="78"/>
        <end position="98"/>
    </location>
</feature>
<name>A0A1Y5SAU8_9PROT</name>
<proteinExistence type="predicted"/>
<evidence type="ECO:0000256" key="1">
    <source>
        <dbReference type="SAM" id="MobiDB-lite"/>
    </source>
</evidence>
<reference evidence="2 3" key="1">
    <citation type="submission" date="2017-03" db="EMBL/GenBank/DDBJ databases">
        <authorList>
            <person name="Afonso C.L."/>
            <person name="Miller P.J."/>
            <person name="Scott M.A."/>
            <person name="Spackman E."/>
            <person name="Goraichik I."/>
            <person name="Dimitrov K.M."/>
            <person name="Suarez D.L."/>
            <person name="Swayne D.E."/>
        </authorList>
    </citation>
    <scope>NUCLEOTIDE SEQUENCE [LARGE SCALE GENOMIC DNA]</scope>
    <source>
        <strain evidence="2 3">CECT 7691</strain>
    </source>
</reference>
<organism evidence="2 3">
    <name type="scientific">Oceanibacterium hippocampi</name>
    <dbReference type="NCBI Taxonomy" id="745714"/>
    <lineage>
        <taxon>Bacteria</taxon>
        <taxon>Pseudomonadati</taxon>
        <taxon>Pseudomonadota</taxon>
        <taxon>Alphaproteobacteria</taxon>
        <taxon>Sneathiellales</taxon>
        <taxon>Sneathiellaceae</taxon>
        <taxon>Oceanibacterium</taxon>
    </lineage>
</organism>
<dbReference type="RefSeq" id="WP_085882619.1">
    <property type="nucleotide sequence ID" value="NZ_FWFR01000001.1"/>
</dbReference>
<keyword evidence="3" id="KW-1185">Reference proteome</keyword>
<evidence type="ECO:0000313" key="2">
    <source>
        <dbReference type="EMBL" id="SLN35322.1"/>
    </source>
</evidence>
<dbReference type="EMBL" id="FWFR01000001">
    <property type="protein sequence ID" value="SLN35322.1"/>
    <property type="molecule type" value="Genomic_DNA"/>
</dbReference>
<evidence type="ECO:0000313" key="3">
    <source>
        <dbReference type="Proteomes" id="UP000193200"/>
    </source>
</evidence>
<dbReference type="Proteomes" id="UP000193200">
    <property type="component" value="Unassembled WGS sequence"/>
</dbReference>
<dbReference type="AlphaFoldDB" id="A0A1Y5SAU8"/>
<dbReference type="OrthoDB" id="6172634at2"/>
<dbReference type="InParanoid" id="A0A1Y5SAU8"/>